<reference evidence="4" key="1">
    <citation type="submission" date="2009-07" db="EMBL/GenBank/DDBJ databases">
        <title>Complete sequence of Methylotenera mobilis JLW8.</title>
        <authorList>
            <consortium name="US DOE Joint Genome Institute"/>
            <person name="Lucas S."/>
            <person name="Copeland A."/>
            <person name="Lapidus A."/>
            <person name="Glavina del Rio T."/>
            <person name="Tice H."/>
            <person name="Bruce D."/>
            <person name="Goodwin L."/>
            <person name="Pitluck S."/>
            <person name="LaButti K.M."/>
            <person name="Clum A."/>
            <person name="Larimer F."/>
            <person name="Land M."/>
            <person name="Hauser L."/>
            <person name="Kyrpides N."/>
            <person name="Mikhailova N."/>
            <person name="Kayluzhnaya M."/>
            <person name="Chistoserdova L."/>
        </authorList>
    </citation>
    <scope>NUCLEOTIDE SEQUENCE [LARGE SCALE GENOMIC DNA]</scope>
    <source>
        <strain evidence="4">JLW8 / ATCC BAA-1282 / DSM 17540</strain>
    </source>
</reference>
<evidence type="ECO:0000259" key="1">
    <source>
        <dbReference type="PROSITE" id="PS50234"/>
    </source>
</evidence>
<dbReference type="InterPro" id="IPR036465">
    <property type="entry name" value="vWFA_dom_sf"/>
</dbReference>
<dbReference type="Pfam" id="PF00353">
    <property type="entry name" value="HemolysinCabind"/>
    <property type="match status" value="2"/>
</dbReference>
<dbReference type="Pfam" id="PF17963">
    <property type="entry name" value="Big_9"/>
    <property type="match status" value="1"/>
</dbReference>
<dbReference type="PROSITE" id="PS00330">
    <property type="entry name" value="HEMOLYSIN_CALCIUM"/>
    <property type="match status" value="4"/>
</dbReference>
<gene>
    <name evidence="3" type="ordered locus">Mmol_0783</name>
</gene>
<dbReference type="Gene3D" id="2.150.10.10">
    <property type="entry name" value="Serralysin-like metalloprotease, C-terminal"/>
    <property type="match status" value="2"/>
</dbReference>
<evidence type="ECO:0000259" key="2">
    <source>
        <dbReference type="PROSITE" id="PS50268"/>
    </source>
</evidence>
<dbReference type="InterPro" id="IPR040853">
    <property type="entry name" value="RapA2_cadherin-like"/>
</dbReference>
<dbReference type="KEGG" id="mmb:Mmol_0783"/>
<dbReference type="InterPro" id="IPR011049">
    <property type="entry name" value="Serralysin-like_metalloprot_C"/>
</dbReference>
<dbReference type="InterPro" id="IPR044048">
    <property type="entry name" value="Big_12"/>
</dbReference>
<accession>C6WUU4</accession>
<feature type="domain" description="VWFA" evidence="1">
    <location>
        <begin position="1359"/>
        <end position="1553"/>
    </location>
</feature>
<dbReference type="InterPro" id="IPR013783">
    <property type="entry name" value="Ig-like_fold"/>
</dbReference>
<dbReference type="PRINTS" id="PR00313">
    <property type="entry name" value="CABNDNGRPT"/>
</dbReference>
<dbReference type="InterPro" id="IPR002035">
    <property type="entry name" value="VWF_A"/>
</dbReference>
<dbReference type="InterPro" id="IPR002126">
    <property type="entry name" value="Cadherin-like_dom"/>
</dbReference>
<dbReference type="PROSITE" id="PS50234">
    <property type="entry name" value="VWFA"/>
    <property type="match status" value="1"/>
</dbReference>
<dbReference type="GO" id="GO:0007156">
    <property type="term" value="P:homophilic cell adhesion via plasma membrane adhesion molecules"/>
    <property type="evidence" value="ECO:0007669"/>
    <property type="project" value="InterPro"/>
</dbReference>
<evidence type="ECO:0000313" key="3">
    <source>
        <dbReference type="EMBL" id="ACT47693.1"/>
    </source>
</evidence>
<dbReference type="EMBL" id="CP001672">
    <property type="protein sequence ID" value="ACT47693.1"/>
    <property type="molecule type" value="Genomic_DNA"/>
</dbReference>
<dbReference type="GO" id="GO:0016020">
    <property type="term" value="C:membrane"/>
    <property type="evidence" value="ECO:0007669"/>
    <property type="project" value="InterPro"/>
</dbReference>
<dbReference type="NCBIfam" id="NF033682">
    <property type="entry name" value="retention_LapA"/>
    <property type="match status" value="1"/>
</dbReference>
<evidence type="ECO:0000313" key="4">
    <source>
        <dbReference type="Proteomes" id="UP000002742"/>
    </source>
</evidence>
<dbReference type="OrthoDB" id="4648428at2"/>
<dbReference type="SUPFAM" id="SSF53300">
    <property type="entry name" value="vWA-like"/>
    <property type="match status" value="1"/>
</dbReference>
<dbReference type="NCBIfam" id="NF012196">
    <property type="entry name" value="Ig_like_ice"/>
    <property type="match status" value="1"/>
</dbReference>
<dbReference type="Pfam" id="PF13519">
    <property type="entry name" value="VWA_2"/>
    <property type="match status" value="1"/>
</dbReference>
<proteinExistence type="predicted"/>
<dbReference type="InterPro" id="IPR001343">
    <property type="entry name" value="Hemolysn_Ca-bd"/>
</dbReference>
<dbReference type="PROSITE" id="PS50268">
    <property type="entry name" value="CADHERIN_2"/>
    <property type="match status" value="1"/>
</dbReference>
<protein>
    <submittedName>
        <fullName evidence="3">von Willebrand factor type A</fullName>
    </submittedName>
</protein>
<sequence>MALIGKIIAMTGTASLISNNGNQRDLRLGDNIQTADTIKTGAGVEVDLQLANGQVVHIGAEQLVAFADELVEDFIPATLDTSVNVATIDTVVKAIEEGKDIGDVLEETAAGPGGSSNSYGFSFVDLLRINDDLNNFRFGYEFGSATPNEQALSGNSFADTLNQINVVTGTGGAPDTNSPSVVVNIVDANLNVADTVSNVTFTFSEAPVGFTIGDISSTGGIISNLVATADPLVFTATFTANAGFEGTGSVSVNAGSYTNASGNVGTSGADTVGIDTAAPVPTITLTPNVTADDIINAGEAGGNVNITGTVGGDAKVNDTVTLVINGNTYTGLVQPGLTFSIPVAGSDLVADPDRVIDASVSTTDAAGNTATASDTEGYSVDSTVPTIANQTFSYAENRAAGATVATVVASDNVGVTGYSFTATGTNTSADGYYQISNTGVITITAAGAASGVNDFEQGTNTGNYGITVRDAAGNNSNATITLNETDLDDTNPVIANQTFSYAENRAAGATVATVVASDNVGVTGYSFTATGTNTSADGYYQISNTGVITITAAGAASGVNDFEQGTNTGNYGITVRDAAGNNSNATITLNETNVNEPVAAVSDAYTMNEDGPAITLTPLANDSDPDGTTPTIQSINGTALTPGVAQAIAVTGGMVNVSAAGVITFTPTLNFNGTVTFPYVITDGATTATANQVITVNAVDDPSVLIADTNTVNEDNPATGNVLSNDSDVDNVLTVSSFKVAGISGTFTAGQTATITGVGTLTIAANGNYTFTPVANYNGSVPVATYTVNTGSTSTLSITVTPVNDAPVGVADVFNGVNSVVEGTTVVRGNILANDTDVDSTTLTVAQFATNSGATATAVNGTNSITTALGGTVVMNADGTFTYTAPVRNHADAISDVDSFVYRATDGSLNSAWTTVTLNIADSVPVANPDTDSVGVGFRNPTTNNTASVTGNVITGAGDTGGVDTLGADAARVSSIVFNGTTYNLSAGNTSIVTSNGTLLINETGSYTYTSSYQNKVVPVSPSNTASTVANWTSAGISSFGFDGTSPLTNSNNTLTLSALTTAASNIVRLSDNTNSNNDGIGVETTLSGSASNQSNISRIENNEHLVLNLGMLSRNTSVTLTDLTASETAQWRAYDANGAIVASGTITGNSTNIATGTVSSTVAFQYIVFSGSSSANFRVNGLTATPDLTAVTPDQFTYTLTDADGSTASTTLTINTNGNPSAVADSATVYESGLSTGTQAGVLATTASGNLLVNDAGVSTTTTISSINGVTPTSGTITVTSATGTLVVNANTGAYTYTLNAATTEGVNDKPTFNYVLTDSVTGQSTNANLTVNIVDDAPVGGNITQTLQAASAALTYNVVIVLDRSGSMAQDANGLWSNQSGYDASTNRMEIAKEAIAQLIARYDGLGNVNVKFVTFSSDAVESEWYIDNVTGAVRYVDNVQAGGGTQYSTALNETMSGFTQPVADKTLFYFITDGQPNSGYEVDATLQTQWQNFVAANGNISFGIGIGTASLSSLTPIAYPNVDADGNGTEDYAIRVDNPADLADTLLSTVDGGVVVGNMSVLSGSGSSGFLLGADGGRLNSVVVDGVTYTYSASGPSSMTISTNKGGELTVNFLTGEYSYHLLLNRTVQNEQESFLVTAVDGDGDTKTINLNINLDYVANLDPNADTILTNVVTGTPISVSAAALLHNDSLRGTGSITSTQNAVNGSVSGTSTVQFTANAVAAKTIQVVTEASFDSTSQTQNSTRENAVDLTDRSKFGTVVSGTPTWAVDVAGGSSIVFSGLLDNSGSGTRDVDYVKVKMYAGERVFIDVDNQTQGVNAFVEYFDANGVLQTFTVGTTGTGTSLAPNGYFTAPESGEYFIRMQTVGTTDTSYNLVLTLTDIVGPMTENGSFEYTVTENGVASSASATVYNVVGNTITGGDGDEILLGGNTNDTLIGGGGNDVLIGGAGNDTLLGGTGADRLEGGSGNDILNGGTGNDILIGGTGNDTLTGGLGADVFKWSLADAGATGTPATDVITDFDTTANSDKLDLRDLLQGEIGSGVGANLENYLHFEKVGTDTVVHISSNGSFNNGYNPAAEVQTITLQNVDLVGSYANDQQVIQNLINNQKLITD</sequence>
<dbReference type="GO" id="GO:0005509">
    <property type="term" value="F:calcium ion binding"/>
    <property type="evidence" value="ECO:0007669"/>
    <property type="project" value="InterPro"/>
</dbReference>
<dbReference type="SMART" id="SM00327">
    <property type="entry name" value="VWA"/>
    <property type="match status" value="1"/>
</dbReference>
<organism evidence="3 4">
    <name type="scientific">Methylotenera mobilis (strain JLW8 / ATCC BAA-1282 / DSM 17540)</name>
    <dbReference type="NCBI Taxonomy" id="583345"/>
    <lineage>
        <taxon>Bacteria</taxon>
        <taxon>Pseudomonadati</taxon>
        <taxon>Pseudomonadota</taxon>
        <taxon>Betaproteobacteria</taxon>
        <taxon>Nitrosomonadales</taxon>
        <taxon>Methylophilaceae</taxon>
        <taxon>Methylotenera</taxon>
    </lineage>
</organism>
<dbReference type="eggNOG" id="COG2304">
    <property type="taxonomic scope" value="Bacteria"/>
</dbReference>
<dbReference type="Proteomes" id="UP000002742">
    <property type="component" value="Chromosome"/>
</dbReference>
<dbReference type="Gene3D" id="2.60.40.1200">
    <property type="match status" value="1"/>
</dbReference>
<dbReference type="NCBIfam" id="TIGR03661">
    <property type="entry name" value="T1SS_VCA0849"/>
    <property type="match status" value="1"/>
</dbReference>
<dbReference type="InterPro" id="IPR019960">
    <property type="entry name" value="T1SS_VCA0849"/>
</dbReference>
<name>C6WUU4_METML</name>
<dbReference type="Gene3D" id="3.40.50.410">
    <property type="entry name" value="von Willebrand factor, type A domain"/>
    <property type="match status" value="1"/>
</dbReference>
<dbReference type="RefSeq" id="WP_015831730.1">
    <property type="nucleotide sequence ID" value="NC_012968.1"/>
</dbReference>
<dbReference type="InterPro" id="IPR047777">
    <property type="entry name" value="LapA-like_RM"/>
</dbReference>
<feature type="domain" description="Cadherin" evidence="2">
    <location>
        <begin position="386"/>
        <end position="494"/>
    </location>
</feature>
<dbReference type="HOGENOM" id="CLU_228176_0_0_4"/>
<dbReference type="InterPro" id="IPR018511">
    <property type="entry name" value="Hemolysin-typ_Ca-bd_CS"/>
</dbReference>
<dbReference type="Gene3D" id="2.60.40.10">
    <property type="entry name" value="Immunoglobulins"/>
    <property type="match status" value="1"/>
</dbReference>
<dbReference type="eggNOG" id="COG5184">
    <property type="taxonomic scope" value="Bacteria"/>
</dbReference>
<dbReference type="InterPro" id="IPR049826">
    <property type="entry name" value="Ig-like_ice"/>
</dbReference>
<dbReference type="eggNOG" id="COG2911">
    <property type="taxonomic scope" value="Bacteria"/>
</dbReference>
<dbReference type="Pfam" id="PF17803">
    <property type="entry name" value="Cadherin_4"/>
    <property type="match status" value="1"/>
</dbReference>
<dbReference type="STRING" id="583345.Mmol_0783"/>
<dbReference type="Pfam" id="PF19078">
    <property type="entry name" value="Big_12"/>
    <property type="match status" value="1"/>
</dbReference>
<dbReference type="CDD" id="cd00198">
    <property type="entry name" value="vWFA"/>
    <property type="match status" value="1"/>
</dbReference>
<dbReference type="eggNOG" id="COG2931">
    <property type="taxonomic scope" value="Bacteria"/>
</dbReference>
<dbReference type="SUPFAM" id="SSF51120">
    <property type="entry name" value="beta-Roll"/>
    <property type="match status" value="2"/>
</dbReference>
<reference evidence="3 4" key="2">
    <citation type="journal article" date="2011" name="J. Bacteriol.">
        <title>Genomes of three methylotrophs from a single niche uncover genetic and metabolic divergence of Methylophilaceae.</title>
        <authorList>
            <person name="Lapidus A."/>
            <person name="Clum A."/>
            <person name="Labutti K."/>
            <person name="Kaluzhnaya M.G."/>
            <person name="Lim S."/>
            <person name="Beck D.A."/>
            <person name="Glavina Del Rio T."/>
            <person name="Nolan M."/>
            <person name="Mavromatis K."/>
            <person name="Huntemann M."/>
            <person name="Lucas S."/>
            <person name="Lidstrom M.E."/>
            <person name="Ivanova N."/>
            <person name="Chistoserdova L."/>
        </authorList>
    </citation>
    <scope>NUCLEOTIDE SEQUENCE [LARGE SCALE GENOMIC DNA]</scope>
    <source>
        <strain evidence="4">JLW8 / ATCC BAA-1282 / DSM 17540</strain>
    </source>
</reference>
<keyword evidence="4" id="KW-1185">Reference proteome</keyword>